<reference evidence="3" key="1">
    <citation type="submission" date="2018-09" db="EMBL/GenBank/DDBJ databases">
        <authorList>
            <person name="Zhu H."/>
        </authorList>
    </citation>
    <scope>NUCLEOTIDE SEQUENCE [LARGE SCALE GENOMIC DNA]</scope>
    <source>
        <strain evidence="3">K1W22B-1</strain>
    </source>
</reference>
<dbReference type="AlphaFoldDB" id="A0A3A5HAR9"/>
<dbReference type="OrthoDB" id="3746929at2"/>
<evidence type="ECO:0000256" key="1">
    <source>
        <dbReference type="SAM" id="Phobius"/>
    </source>
</evidence>
<accession>A0A3A5HAR9</accession>
<sequence length="149" mass="15582">MRRGTSRDEQGSALVEFVWLGMLLLVPLVYVLIAVFDVQRGAFGVAAASRAAGRAYALADTDAEGARQARAAALIALADQGLDGHPFDLAITCQPGPPPCHARGKTIVVQIGSRVTLPLSPPALGGDAPTFAVSAEHRVPIGRYRDLSP</sequence>
<organism evidence="2 3">
    <name type="scientific">Nocardioides cavernaquae</name>
    <dbReference type="NCBI Taxonomy" id="2321396"/>
    <lineage>
        <taxon>Bacteria</taxon>
        <taxon>Bacillati</taxon>
        <taxon>Actinomycetota</taxon>
        <taxon>Actinomycetes</taxon>
        <taxon>Propionibacteriales</taxon>
        <taxon>Nocardioidaceae</taxon>
        <taxon>Nocardioides</taxon>
    </lineage>
</organism>
<feature type="transmembrane region" description="Helical" evidence="1">
    <location>
        <begin position="12"/>
        <end position="36"/>
    </location>
</feature>
<dbReference type="EMBL" id="QYRP01000002">
    <property type="protein sequence ID" value="RJS45164.1"/>
    <property type="molecule type" value="Genomic_DNA"/>
</dbReference>
<dbReference type="Proteomes" id="UP000276542">
    <property type="component" value="Unassembled WGS sequence"/>
</dbReference>
<evidence type="ECO:0000313" key="3">
    <source>
        <dbReference type="Proteomes" id="UP000276542"/>
    </source>
</evidence>
<proteinExistence type="predicted"/>
<keyword evidence="1" id="KW-0472">Membrane</keyword>
<gene>
    <name evidence="2" type="ORF">D4739_02215</name>
</gene>
<keyword evidence="3" id="KW-1185">Reference proteome</keyword>
<keyword evidence="1" id="KW-0812">Transmembrane</keyword>
<name>A0A3A5HAR9_9ACTN</name>
<dbReference type="RefSeq" id="WP_120059065.1">
    <property type="nucleotide sequence ID" value="NZ_QYRP01000002.1"/>
</dbReference>
<evidence type="ECO:0008006" key="4">
    <source>
        <dbReference type="Google" id="ProtNLM"/>
    </source>
</evidence>
<evidence type="ECO:0000313" key="2">
    <source>
        <dbReference type="EMBL" id="RJS45164.1"/>
    </source>
</evidence>
<comment type="caution">
    <text evidence="2">The sequence shown here is derived from an EMBL/GenBank/DDBJ whole genome shotgun (WGS) entry which is preliminary data.</text>
</comment>
<keyword evidence="1" id="KW-1133">Transmembrane helix</keyword>
<protein>
    <recommendedName>
        <fullName evidence="4">Pilus assembly protein</fullName>
    </recommendedName>
</protein>